<dbReference type="GO" id="GO:0005739">
    <property type="term" value="C:mitochondrion"/>
    <property type="evidence" value="ECO:0007669"/>
    <property type="project" value="TreeGrafter"/>
</dbReference>
<dbReference type="UniPathway" id="UPA00537">
    <property type="reaction ID" value="UER00595"/>
</dbReference>
<organism evidence="6 7">
    <name type="scientific">Ajellomyces capsulatus (strain H88)</name>
    <name type="common">Darling's disease fungus</name>
    <name type="synonym">Histoplasma capsulatum</name>
    <dbReference type="NCBI Taxonomy" id="544711"/>
    <lineage>
        <taxon>Eukaryota</taxon>
        <taxon>Fungi</taxon>
        <taxon>Dikarya</taxon>
        <taxon>Ascomycota</taxon>
        <taxon>Pezizomycotina</taxon>
        <taxon>Eurotiomycetes</taxon>
        <taxon>Eurotiomycetidae</taxon>
        <taxon>Onygenales</taxon>
        <taxon>Ajellomycetaceae</taxon>
        <taxon>Histoplasma</taxon>
    </lineage>
</organism>
<gene>
    <name evidence="6" type="ORF">I7I53_06719</name>
</gene>
<dbReference type="InterPro" id="IPR004562">
    <property type="entry name" value="LipoylTrfase_LipoateP_Ligase"/>
</dbReference>
<dbReference type="PROSITE" id="PS51733">
    <property type="entry name" value="BPL_LPL_CATALYTIC"/>
    <property type="match status" value="1"/>
</dbReference>
<dbReference type="Gene3D" id="3.30.930.10">
    <property type="entry name" value="Bira Bifunctional Protein, Domain 2"/>
    <property type="match status" value="1"/>
</dbReference>
<dbReference type="GO" id="GO:0009249">
    <property type="term" value="P:protein lipoylation"/>
    <property type="evidence" value="ECO:0007669"/>
    <property type="project" value="InterPro"/>
</dbReference>
<dbReference type="PANTHER" id="PTHR12561">
    <property type="entry name" value="LIPOATE-PROTEIN LIGASE"/>
    <property type="match status" value="1"/>
</dbReference>
<dbReference type="GO" id="GO:0017118">
    <property type="term" value="F:lipoyltransferase activity"/>
    <property type="evidence" value="ECO:0007669"/>
    <property type="project" value="TreeGrafter"/>
</dbReference>
<name>A0A8A1LI04_AJEC8</name>
<evidence type="ECO:0000259" key="5">
    <source>
        <dbReference type="PROSITE" id="PS51733"/>
    </source>
</evidence>
<dbReference type="EMBL" id="CP069103">
    <property type="protein sequence ID" value="QSS51407.1"/>
    <property type="molecule type" value="Genomic_DNA"/>
</dbReference>
<evidence type="ECO:0000256" key="2">
    <source>
        <dbReference type="ARBA" id="ARBA00005085"/>
    </source>
</evidence>
<protein>
    <recommendedName>
        <fullName evidence="4">Putative lipoate-protein ligase A</fullName>
    </recommendedName>
</protein>
<dbReference type="Proteomes" id="UP000663419">
    <property type="component" value="Chromosome 2"/>
</dbReference>
<evidence type="ECO:0000313" key="6">
    <source>
        <dbReference type="EMBL" id="QSS51407.1"/>
    </source>
</evidence>
<dbReference type="Pfam" id="PF21948">
    <property type="entry name" value="LplA-B_cat"/>
    <property type="match status" value="1"/>
</dbReference>
<dbReference type="CDD" id="cd16443">
    <property type="entry name" value="LplA"/>
    <property type="match status" value="1"/>
</dbReference>
<comment type="function">
    <text evidence="1">Catalyzes both the ATP-dependent activation of exogenously supplied lipoate to lipoyl-AMP and the transfer of the activated lipoyl onto the lipoyl domains of lipoate-dependent enzymes.</text>
</comment>
<dbReference type="InterPro" id="IPR045864">
    <property type="entry name" value="aa-tRNA-synth_II/BPL/LPL"/>
</dbReference>
<evidence type="ECO:0000313" key="7">
    <source>
        <dbReference type="Proteomes" id="UP000663419"/>
    </source>
</evidence>
<comment type="similarity">
    <text evidence="3">Belongs to the LplA family.</text>
</comment>
<dbReference type="SUPFAM" id="SSF55681">
    <property type="entry name" value="Class II aaRS and biotin synthetases"/>
    <property type="match status" value="1"/>
</dbReference>
<sequence length="457" mass="50856">MLPLRPPQWTPFANLPWRYRLQQKGFSISRKYASSLAAAVSRESSTHQIYRSLSNDPFVNLSIENFLLEHSPQDSSILFLYINRPCVVIGRNQNPWLEINLRELDRGPQSIADGSTSNAPFVRRRSGGGAVFHDEGNLNYCVICPKPVFHRDKHAEMVVRALQRVGAVNTRVNGRHDIVLGQDPGTLSREAIKVETGHPTSLRTEKIIPHSLKISGSAYKLTRFRALHHGTCLIDSPNLGNITSFLRSPARPYLKAKGVDSVRSPVGNVSSVVDSTFLMDQVISNIMEEFAQLYGIHPDAILRAQRAHAIDPEVHMAENWAVGGLADIHALGEPEIVQGIQELHSLEWKYCQSPQFTFSTHPTDEDPRLRPPFPQYLPSSTRVFLRVKSGAIISSQISTSANPEQADVQSERTGQILANRKLHEISDWSGVLAGSGAFDSQDEIRNVSSWLASKLGR</sequence>
<evidence type="ECO:0000256" key="4">
    <source>
        <dbReference type="ARBA" id="ARBA00015925"/>
    </source>
</evidence>
<proteinExistence type="inferred from homology"/>
<keyword evidence="6" id="KW-0808">Transferase</keyword>
<accession>A0A8A1LI04</accession>
<dbReference type="VEuPathDB" id="FungiDB:I7I53_06719"/>
<evidence type="ECO:0000256" key="1">
    <source>
        <dbReference type="ARBA" id="ARBA00003253"/>
    </source>
</evidence>
<dbReference type="InterPro" id="IPR004143">
    <property type="entry name" value="BPL_LPL_catalytic"/>
</dbReference>
<comment type="pathway">
    <text evidence="2">Protein modification; protein lipoylation via exogenous pathway; protein N(6)-(lipoyl)lysine from lipoate: step 2/2.</text>
</comment>
<reference evidence="6" key="1">
    <citation type="submission" date="2021-01" db="EMBL/GenBank/DDBJ databases">
        <title>Chromosome-level genome assembly of a human fungal pathogen reveals clustering of transcriptionally co-regulated genes.</title>
        <authorList>
            <person name="Voorhies M."/>
            <person name="Cohen S."/>
            <person name="Shea T.P."/>
            <person name="Petrus S."/>
            <person name="Munoz J.F."/>
            <person name="Poplawski S."/>
            <person name="Goldman W.E."/>
            <person name="Michael T."/>
            <person name="Cuomo C.A."/>
            <person name="Sil A."/>
            <person name="Beyhan S."/>
        </authorList>
    </citation>
    <scope>NUCLEOTIDE SEQUENCE</scope>
    <source>
        <strain evidence="6">H88</strain>
    </source>
</reference>
<dbReference type="AlphaFoldDB" id="A0A8A1LI04"/>
<dbReference type="PANTHER" id="PTHR12561:SF3">
    <property type="entry name" value="LIPOYLTRANSFERASE 1, MITOCHONDRIAL"/>
    <property type="match status" value="1"/>
</dbReference>
<evidence type="ECO:0000256" key="3">
    <source>
        <dbReference type="ARBA" id="ARBA00008242"/>
    </source>
</evidence>
<feature type="domain" description="BPL/LPL catalytic" evidence="5">
    <location>
        <begin position="72"/>
        <end position="298"/>
    </location>
</feature>